<accession>A0A9P7E1S3</accession>
<reference evidence="1" key="1">
    <citation type="journal article" date="2020" name="New Phytol.">
        <title>Comparative genomics reveals dynamic genome evolution in host specialist ectomycorrhizal fungi.</title>
        <authorList>
            <person name="Lofgren L.A."/>
            <person name="Nguyen N.H."/>
            <person name="Vilgalys R."/>
            <person name="Ruytinx J."/>
            <person name="Liao H.L."/>
            <person name="Branco S."/>
            <person name="Kuo A."/>
            <person name="LaButti K."/>
            <person name="Lipzen A."/>
            <person name="Andreopoulos W."/>
            <person name="Pangilinan J."/>
            <person name="Riley R."/>
            <person name="Hundley H."/>
            <person name="Na H."/>
            <person name="Barry K."/>
            <person name="Grigoriev I.V."/>
            <person name="Stajich J.E."/>
            <person name="Kennedy P.G."/>
        </authorList>
    </citation>
    <scope>NUCLEOTIDE SEQUENCE</scope>
    <source>
        <strain evidence="1">MN1</strain>
    </source>
</reference>
<evidence type="ECO:0000313" key="2">
    <source>
        <dbReference type="Proteomes" id="UP000807769"/>
    </source>
</evidence>
<dbReference type="RefSeq" id="XP_041189021.1">
    <property type="nucleotide sequence ID" value="XM_041333299.1"/>
</dbReference>
<dbReference type="OrthoDB" id="2674807at2759"/>
<proteinExistence type="predicted"/>
<dbReference type="Proteomes" id="UP000807769">
    <property type="component" value="Unassembled WGS sequence"/>
</dbReference>
<protein>
    <submittedName>
        <fullName evidence="1">Uncharacterized protein</fullName>
    </submittedName>
</protein>
<dbReference type="AlphaFoldDB" id="A0A9P7E1S3"/>
<name>A0A9P7E1S3_9AGAM</name>
<dbReference type="EMBL" id="JABBWG010000035">
    <property type="protein sequence ID" value="KAG1809112.1"/>
    <property type="molecule type" value="Genomic_DNA"/>
</dbReference>
<sequence length="262" mass="29157">MVSASVIPSGLNRISQHMQQYPALQKTSARVSYQKPYLVVAGVLQMIKSVEIYCSARRLLGPWTELGYVRIGKHNNRLSSPPAAGAPQSHSQDNYSCAISHLDASRSILRLETVGDKTFAGEAQQERLRAQIEWHMLYANGIVGLESSQSLPSNLTRMTMMPILRCHCEPHGQNMMLSAMQYKTSSIIFAATTENVQIIVYIFNHLDQRIFQHILRSFAQVTKDKKQTSLGQSQPKNYEAAFGALQASYGFGSFPGSTRSSK</sequence>
<comment type="caution">
    <text evidence="1">The sequence shown here is derived from an EMBL/GenBank/DDBJ whole genome shotgun (WGS) entry which is preliminary data.</text>
</comment>
<evidence type="ECO:0000313" key="1">
    <source>
        <dbReference type="EMBL" id="KAG1809112.1"/>
    </source>
</evidence>
<organism evidence="1 2">
    <name type="scientific">Suillus subaureus</name>
    <dbReference type="NCBI Taxonomy" id="48587"/>
    <lineage>
        <taxon>Eukaryota</taxon>
        <taxon>Fungi</taxon>
        <taxon>Dikarya</taxon>
        <taxon>Basidiomycota</taxon>
        <taxon>Agaricomycotina</taxon>
        <taxon>Agaricomycetes</taxon>
        <taxon>Agaricomycetidae</taxon>
        <taxon>Boletales</taxon>
        <taxon>Suillineae</taxon>
        <taxon>Suillaceae</taxon>
        <taxon>Suillus</taxon>
    </lineage>
</organism>
<gene>
    <name evidence="1" type="ORF">BJ212DRAFT_1302681</name>
</gene>
<dbReference type="GeneID" id="64627316"/>
<keyword evidence="2" id="KW-1185">Reference proteome</keyword>